<dbReference type="GO" id="GO:0004817">
    <property type="term" value="F:cysteine-tRNA ligase activity"/>
    <property type="evidence" value="ECO:0007669"/>
    <property type="project" value="TreeGrafter"/>
</dbReference>
<evidence type="ECO:0000313" key="12">
    <source>
        <dbReference type="EMBL" id="RNL85099.1"/>
    </source>
</evidence>
<dbReference type="Gene3D" id="3.40.50.620">
    <property type="entry name" value="HUPs"/>
    <property type="match status" value="1"/>
</dbReference>
<keyword evidence="4 10" id="KW-0436">Ligase</keyword>
<name>A0A3N0EBI8_9ACTN</name>
<dbReference type="InterPro" id="IPR032678">
    <property type="entry name" value="tRNA-synt_1_cat_dom"/>
</dbReference>
<evidence type="ECO:0000256" key="7">
    <source>
        <dbReference type="ARBA" id="ARBA00022833"/>
    </source>
</evidence>
<evidence type="ECO:0000256" key="3">
    <source>
        <dbReference type="ARBA" id="ARBA00011245"/>
    </source>
</evidence>
<dbReference type="InterPro" id="IPR014729">
    <property type="entry name" value="Rossmann-like_a/b/a_fold"/>
</dbReference>
<comment type="catalytic activity">
    <reaction evidence="9 10">
        <text>1D-myo-inositol 2-amino-2-deoxy-alpha-D-glucopyranoside + L-cysteine + ATP = 1D-myo-inositol 2-(L-cysteinylamino)-2-deoxy-alpha-D-glucopyranoside + AMP + diphosphate + H(+)</text>
        <dbReference type="Rhea" id="RHEA:26176"/>
        <dbReference type="ChEBI" id="CHEBI:15378"/>
        <dbReference type="ChEBI" id="CHEBI:30616"/>
        <dbReference type="ChEBI" id="CHEBI:33019"/>
        <dbReference type="ChEBI" id="CHEBI:35235"/>
        <dbReference type="ChEBI" id="CHEBI:58886"/>
        <dbReference type="ChEBI" id="CHEBI:58887"/>
        <dbReference type="ChEBI" id="CHEBI:456215"/>
        <dbReference type="EC" id="6.3.1.13"/>
    </reaction>
</comment>
<evidence type="ECO:0000313" key="13">
    <source>
        <dbReference type="Proteomes" id="UP000269198"/>
    </source>
</evidence>
<dbReference type="InterPro" id="IPR024909">
    <property type="entry name" value="Cys-tRNA/MSH_ligase"/>
</dbReference>
<evidence type="ECO:0000256" key="5">
    <source>
        <dbReference type="ARBA" id="ARBA00022723"/>
    </source>
</evidence>
<evidence type="ECO:0000256" key="2">
    <source>
        <dbReference type="ARBA" id="ARBA00007723"/>
    </source>
</evidence>
<comment type="subunit">
    <text evidence="3 10">Monomer.</text>
</comment>
<evidence type="ECO:0000256" key="9">
    <source>
        <dbReference type="ARBA" id="ARBA00048350"/>
    </source>
</evidence>
<organism evidence="12 13">
    <name type="scientific">Halostreptopolyspora alba</name>
    <dbReference type="NCBI Taxonomy" id="2487137"/>
    <lineage>
        <taxon>Bacteria</taxon>
        <taxon>Bacillati</taxon>
        <taxon>Actinomycetota</taxon>
        <taxon>Actinomycetes</taxon>
        <taxon>Streptosporangiales</taxon>
        <taxon>Nocardiopsidaceae</taxon>
        <taxon>Halostreptopolyspora</taxon>
    </lineage>
</organism>
<dbReference type="GO" id="GO:0008270">
    <property type="term" value="F:zinc ion binding"/>
    <property type="evidence" value="ECO:0007669"/>
    <property type="project" value="UniProtKB-UniRule"/>
</dbReference>
<feature type="binding site" evidence="10">
    <location>
        <position position="225"/>
    </location>
    <ligand>
        <name>L-cysteinyl-5'-AMP</name>
        <dbReference type="ChEBI" id="CHEBI:144924"/>
    </ligand>
</feature>
<feature type="short sequence motif" description="'KMSKS' region" evidence="10">
    <location>
        <begin position="287"/>
        <end position="291"/>
    </location>
</feature>
<feature type="short sequence motif" description="'HIGH' region" evidence="10">
    <location>
        <begin position="47"/>
        <end position="57"/>
    </location>
</feature>
<reference evidence="12 13" key="1">
    <citation type="submission" date="2018-11" db="EMBL/GenBank/DDBJ databases">
        <title>The genome draft of YIM 96095.</title>
        <authorList>
            <person name="Tang S.-K."/>
            <person name="Chunyu W.-X."/>
            <person name="Feng Y.-Z."/>
        </authorList>
    </citation>
    <scope>NUCLEOTIDE SEQUENCE [LARGE SCALE GENOMIC DNA]</scope>
    <source>
        <strain evidence="12 13">YIM 96095</strain>
    </source>
</reference>
<dbReference type="AlphaFoldDB" id="A0A3N0EBI8"/>
<sequence>MRSWSASDSASVRLPGNGAPLHLHDTVSGTVRATNPGTTARMYVCGITPYDAAHLGHAFTYLVFDLVNRVWRDAGHDVDYVQNITDIDDPLLERARDNGEDWRELAEREIEVFRADMAALRVLPPRAFVGVVESIDLIVDLIERIRETGATYELDGDIYFAAESAPRFGEVSGLGREEMLELFAERGGDPTRPGKKDALDWLLWRAERPGEPAWDTPLGRGRPGWHVECSAISLRELGLGFDLNGGGTDLVFPHHEMGAAEARCASGSGPHARMYTHVSMVGLDGEKMSKSRGNLVFVSELRSRGVDPMAVRTAMLAHHYRESWDFSDAELAAAQQRLQRWRAAADLAAGPDSMPTLRRVREALARDLDTVSALAELDSWARLALAEGGDDVSAPALFSDTLDTLLGVRL</sequence>
<dbReference type="RefSeq" id="WP_123201148.1">
    <property type="nucleotide sequence ID" value="NZ_RJMB01000008.1"/>
</dbReference>
<dbReference type="EMBL" id="RJMB01000008">
    <property type="protein sequence ID" value="RNL85099.1"/>
    <property type="molecule type" value="Genomic_DNA"/>
</dbReference>
<feature type="short sequence motif" description="'ERGGDP' region" evidence="10">
    <location>
        <begin position="185"/>
        <end position="190"/>
    </location>
</feature>
<dbReference type="Gene3D" id="1.20.120.640">
    <property type="entry name" value="Anticodon-binding domain of a subclass of class I aminoacyl-tRNA synthetases"/>
    <property type="match status" value="1"/>
</dbReference>
<evidence type="ECO:0000256" key="4">
    <source>
        <dbReference type="ARBA" id="ARBA00022598"/>
    </source>
</evidence>
<feature type="binding site" evidence="10">
    <location>
        <position position="281"/>
    </location>
    <ligand>
        <name>L-cysteinyl-5'-AMP</name>
        <dbReference type="ChEBI" id="CHEBI:144924"/>
    </ligand>
</feature>
<dbReference type="Pfam" id="PF01406">
    <property type="entry name" value="tRNA-synt_1e"/>
    <property type="match status" value="1"/>
</dbReference>
<dbReference type="FunFam" id="3.40.50.620:FF:000134">
    <property type="entry name" value="L-cysteine:1D-myo-inositol 2-amino-2-deoxy-alpha-D-glucopyranoside ligase"/>
    <property type="match status" value="1"/>
</dbReference>
<comment type="caution">
    <text evidence="12">The sequence shown here is derived from an EMBL/GenBank/DDBJ whole genome shotgun (WGS) entry which is preliminary data.</text>
</comment>
<keyword evidence="5 10" id="KW-0479">Metal-binding</keyword>
<accession>A0A3N0EBI8</accession>
<dbReference type="SUPFAM" id="SSF52374">
    <property type="entry name" value="Nucleotidylyl transferase"/>
    <property type="match status" value="1"/>
</dbReference>
<dbReference type="GO" id="GO:0010125">
    <property type="term" value="P:mycothiol biosynthetic process"/>
    <property type="evidence" value="ECO:0007669"/>
    <property type="project" value="UniProtKB-UniRule"/>
</dbReference>
<feature type="binding site" evidence="10">
    <location>
        <position position="229"/>
    </location>
    <ligand>
        <name>Zn(2+)</name>
        <dbReference type="ChEBI" id="CHEBI:29105"/>
    </ligand>
</feature>
<keyword evidence="13" id="KW-1185">Reference proteome</keyword>
<gene>
    <name evidence="10" type="primary">mshC</name>
    <name evidence="12" type="ORF">EFW17_10530</name>
</gene>
<dbReference type="NCBIfam" id="TIGR03447">
    <property type="entry name" value="mycothiol_MshC"/>
    <property type="match status" value="1"/>
</dbReference>
<dbReference type="OrthoDB" id="9815130at2"/>
<dbReference type="GO" id="GO:0005829">
    <property type="term" value="C:cytosol"/>
    <property type="evidence" value="ECO:0007669"/>
    <property type="project" value="TreeGrafter"/>
</dbReference>
<protein>
    <recommendedName>
        <fullName evidence="10">L-cysteine:1D-myo-inositol 2-amino-2-deoxy-alpha-D-glucopyranoside ligase</fullName>
        <shortName evidence="10">L-Cys:GlcN-Ins ligase</shortName>
        <ecNumber evidence="10">6.3.1.13</ecNumber>
    </recommendedName>
    <alternativeName>
        <fullName evidence="10">Mycothiol ligase</fullName>
        <shortName evidence="10">MSH ligase</shortName>
    </alternativeName>
</protein>
<feature type="binding site" evidence="10">
    <location>
        <position position="60"/>
    </location>
    <ligand>
        <name>L-cysteinyl-5'-AMP</name>
        <dbReference type="ChEBI" id="CHEBI:144924"/>
    </ligand>
</feature>
<dbReference type="HAMAP" id="MF_01697">
    <property type="entry name" value="MshC"/>
    <property type="match status" value="1"/>
</dbReference>
<feature type="binding site" evidence="10">
    <location>
        <position position="254"/>
    </location>
    <ligand>
        <name>Zn(2+)</name>
        <dbReference type="ChEBI" id="CHEBI:29105"/>
    </ligand>
</feature>
<proteinExistence type="inferred from homology"/>
<keyword evidence="8 10" id="KW-0067">ATP-binding</keyword>
<dbReference type="InterPro" id="IPR017812">
    <property type="entry name" value="Mycothiol_ligase_MshC"/>
</dbReference>
<dbReference type="PANTHER" id="PTHR10890">
    <property type="entry name" value="CYSTEINYL-TRNA SYNTHETASE"/>
    <property type="match status" value="1"/>
</dbReference>
<dbReference type="CDD" id="cd00672">
    <property type="entry name" value="CysRS_core"/>
    <property type="match status" value="1"/>
</dbReference>
<dbReference type="EC" id="6.3.1.13" evidence="10"/>
<dbReference type="PANTHER" id="PTHR10890:SF3">
    <property type="entry name" value="CYSTEINE--TRNA LIGASE, CYTOPLASMIC"/>
    <property type="match status" value="1"/>
</dbReference>
<dbReference type="PRINTS" id="PR00983">
    <property type="entry name" value="TRNASYNTHCYS"/>
</dbReference>
<evidence type="ECO:0000256" key="1">
    <source>
        <dbReference type="ARBA" id="ARBA00003679"/>
    </source>
</evidence>
<comment type="function">
    <text evidence="1 10">Catalyzes the ATP-dependent condensation of GlcN-Ins and L-cysteine to form L-Cys-GlcN-Ins.</text>
</comment>
<dbReference type="GO" id="GO:0005524">
    <property type="term" value="F:ATP binding"/>
    <property type="evidence" value="ECO:0007669"/>
    <property type="project" value="UniProtKB-KW"/>
</dbReference>
<evidence type="ECO:0000256" key="8">
    <source>
        <dbReference type="ARBA" id="ARBA00022840"/>
    </source>
</evidence>
<feature type="binding site" evidence="10">
    <location>
        <position position="45"/>
    </location>
    <ligand>
        <name>Zn(2+)</name>
        <dbReference type="ChEBI" id="CHEBI:29105"/>
    </ligand>
</feature>
<feature type="binding site" evidence="10">
    <location>
        <begin position="247"/>
        <end position="249"/>
    </location>
    <ligand>
        <name>L-cysteinyl-5'-AMP</name>
        <dbReference type="ChEBI" id="CHEBI:144924"/>
    </ligand>
</feature>
<keyword evidence="7 10" id="KW-0862">Zinc</keyword>
<dbReference type="Proteomes" id="UP000269198">
    <property type="component" value="Unassembled WGS sequence"/>
</dbReference>
<dbReference type="GO" id="GO:0035446">
    <property type="term" value="F:cysteine-glucosaminylinositol ligase activity"/>
    <property type="evidence" value="ECO:0007669"/>
    <property type="project" value="UniProtKB-UniRule"/>
</dbReference>
<evidence type="ECO:0000256" key="6">
    <source>
        <dbReference type="ARBA" id="ARBA00022741"/>
    </source>
</evidence>
<dbReference type="GO" id="GO:0006423">
    <property type="term" value="P:cysteinyl-tRNA aminoacylation"/>
    <property type="evidence" value="ECO:0007669"/>
    <property type="project" value="TreeGrafter"/>
</dbReference>
<feature type="domain" description="tRNA synthetases class I catalytic" evidence="11">
    <location>
        <begin position="39"/>
        <end position="335"/>
    </location>
</feature>
<comment type="cofactor">
    <cofactor evidence="10">
        <name>Zn(2+)</name>
        <dbReference type="ChEBI" id="CHEBI:29105"/>
    </cofactor>
    <text evidence="10">Binds 1 zinc ion per subunit.</text>
</comment>
<evidence type="ECO:0000256" key="10">
    <source>
        <dbReference type="HAMAP-Rule" id="MF_01697"/>
    </source>
</evidence>
<evidence type="ECO:0000259" key="11">
    <source>
        <dbReference type="Pfam" id="PF01406"/>
    </source>
</evidence>
<comment type="similarity">
    <text evidence="2 10">Belongs to the class-I aminoacyl-tRNA synthetase family. MshC subfamily.</text>
</comment>
<keyword evidence="6 10" id="KW-0547">Nucleotide-binding</keyword>
<feature type="binding site" evidence="10">
    <location>
        <begin position="45"/>
        <end position="48"/>
    </location>
    <ligand>
        <name>L-cysteinyl-5'-AMP</name>
        <dbReference type="ChEBI" id="CHEBI:144924"/>
    </ligand>
</feature>
<feature type="binding site" evidence="10">
    <location>
        <begin position="83"/>
        <end position="85"/>
    </location>
    <ligand>
        <name>L-cysteinyl-5'-AMP</name>
        <dbReference type="ChEBI" id="CHEBI:144924"/>
    </ligand>
</feature>